<sequence length="159" mass="17521">MAEAIVGPLVSKLQELALSEGRALVAVSGEIGNLRDKLMWLLAFLQEADPRRRTRASELMRVLVRHTRDAAFSAEDAVDEYVFCVDLSRYPSWSRAILGFLAGSTTQLLVRHRLSGEIAAINGRLEEIIKNKEKYRLDDSAAVSSVRTWTASAASSSVS</sequence>
<accession>A0A8R7UXD0</accession>
<dbReference type="InterPro" id="IPR041118">
    <property type="entry name" value="Rx_N"/>
</dbReference>
<comment type="similarity">
    <text evidence="1">Belongs to the disease resistance NB-LRR family.</text>
</comment>
<dbReference type="PANTHER" id="PTHR19338">
    <property type="entry name" value="TRANSLOCASE OF INNER MITOCHONDRIAL MEMBRANE 13 HOMOLOG"/>
    <property type="match status" value="1"/>
</dbReference>
<evidence type="ECO:0000256" key="5">
    <source>
        <dbReference type="ARBA" id="ARBA00022821"/>
    </source>
</evidence>
<feature type="domain" description="Disease resistance N-terminal" evidence="6">
    <location>
        <begin position="5"/>
        <end position="89"/>
    </location>
</feature>
<proteinExistence type="inferred from homology"/>
<dbReference type="CDD" id="cd14798">
    <property type="entry name" value="RX-CC_like"/>
    <property type="match status" value="1"/>
</dbReference>
<dbReference type="GO" id="GO:0006952">
    <property type="term" value="P:defense response"/>
    <property type="evidence" value="ECO:0007669"/>
    <property type="project" value="UniProtKB-KW"/>
</dbReference>
<reference evidence="7" key="3">
    <citation type="submission" date="2022-06" db="UniProtKB">
        <authorList>
            <consortium name="EnsemblPlants"/>
        </authorList>
    </citation>
    <scope>IDENTIFICATION</scope>
</reference>
<dbReference type="Pfam" id="PF18052">
    <property type="entry name" value="Rx_N"/>
    <property type="match status" value="1"/>
</dbReference>
<dbReference type="InterPro" id="IPR038005">
    <property type="entry name" value="RX-like_CC"/>
</dbReference>
<dbReference type="GO" id="GO:0000166">
    <property type="term" value="F:nucleotide binding"/>
    <property type="evidence" value="ECO:0007669"/>
    <property type="project" value="UniProtKB-KW"/>
</dbReference>
<evidence type="ECO:0000256" key="1">
    <source>
        <dbReference type="ARBA" id="ARBA00008894"/>
    </source>
</evidence>
<keyword evidence="3" id="KW-0677">Repeat</keyword>
<reference evidence="8" key="1">
    <citation type="journal article" date="2013" name="Nature">
        <title>Draft genome of the wheat A-genome progenitor Triticum urartu.</title>
        <authorList>
            <person name="Ling H.Q."/>
            <person name="Zhao S."/>
            <person name="Liu D."/>
            <person name="Wang J."/>
            <person name="Sun H."/>
            <person name="Zhang C."/>
            <person name="Fan H."/>
            <person name="Li D."/>
            <person name="Dong L."/>
            <person name="Tao Y."/>
            <person name="Gao C."/>
            <person name="Wu H."/>
            <person name="Li Y."/>
            <person name="Cui Y."/>
            <person name="Guo X."/>
            <person name="Zheng S."/>
            <person name="Wang B."/>
            <person name="Yu K."/>
            <person name="Liang Q."/>
            <person name="Yang W."/>
            <person name="Lou X."/>
            <person name="Chen J."/>
            <person name="Feng M."/>
            <person name="Jian J."/>
            <person name="Zhang X."/>
            <person name="Luo G."/>
            <person name="Jiang Y."/>
            <person name="Liu J."/>
            <person name="Wang Z."/>
            <person name="Sha Y."/>
            <person name="Zhang B."/>
            <person name="Wu H."/>
            <person name="Tang D."/>
            <person name="Shen Q."/>
            <person name="Xue P."/>
            <person name="Zou S."/>
            <person name="Wang X."/>
            <person name="Liu X."/>
            <person name="Wang F."/>
            <person name="Yang Y."/>
            <person name="An X."/>
            <person name="Dong Z."/>
            <person name="Zhang K."/>
            <person name="Zhang X."/>
            <person name="Luo M.C."/>
            <person name="Dvorak J."/>
            <person name="Tong Y."/>
            <person name="Wang J."/>
            <person name="Yang H."/>
            <person name="Li Z."/>
            <person name="Wang D."/>
            <person name="Zhang A."/>
            <person name="Wang J."/>
        </authorList>
    </citation>
    <scope>NUCLEOTIDE SEQUENCE</scope>
    <source>
        <strain evidence="8">cv. G1812</strain>
    </source>
</reference>
<keyword evidence="4" id="KW-0547">Nucleotide-binding</keyword>
<protein>
    <recommendedName>
        <fullName evidence="6">Disease resistance N-terminal domain-containing protein</fullName>
    </recommendedName>
</protein>
<evidence type="ECO:0000256" key="2">
    <source>
        <dbReference type="ARBA" id="ARBA00022614"/>
    </source>
</evidence>
<organism evidence="7 8">
    <name type="scientific">Triticum urartu</name>
    <name type="common">Red wild einkorn</name>
    <name type="synonym">Crithodium urartu</name>
    <dbReference type="NCBI Taxonomy" id="4572"/>
    <lineage>
        <taxon>Eukaryota</taxon>
        <taxon>Viridiplantae</taxon>
        <taxon>Streptophyta</taxon>
        <taxon>Embryophyta</taxon>
        <taxon>Tracheophyta</taxon>
        <taxon>Spermatophyta</taxon>
        <taxon>Magnoliopsida</taxon>
        <taxon>Liliopsida</taxon>
        <taxon>Poales</taxon>
        <taxon>Poaceae</taxon>
        <taxon>BOP clade</taxon>
        <taxon>Pooideae</taxon>
        <taxon>Triticodae</taxon>
        <taxon>Triticeae</taxon>
        <taxon>Triticinae</taxon>
        <taxon>Triticum</taxon>
    </lineage>
</organism>
<name>A0A8R7UXD0_TRIUA</name>
<keyword evidence="5" id="KW-0611">Plant defense</keyword>
<dbReference type="Gene3D" id="1.20.5.4130">
    <property type="match status" value="1"/>
</dbReference>
<reference evidence="7" key="2">
    <citation type="submission" date="2018-03" db="EMBL/GenBank/DDBJ databases">
        <title>The Triticum urartu genome reveals the dynamic nature of wheat genome evolution.</title>
        <authorList>
            <person name="Ling H."/>
            <person name="Ma B."/>
            <person name="Shi X."/>
            <person name="Liu H."/>
            <person name="Dong L."/>
            <person name="Sun H."/>
            <person name="Cao Y."/>
            <person name="Gao Q."/>
            <person name="Zheng S."/>
            <person name="Li Y."/>
            <person name="Yu Y."/>
            <person name="Du H."/>
            <person name="Qi M."/>
            <person name="Li Y."/>
            <person name="Yu H."/>
            <person name="Cui Y."/>
            <person name="Wang N."/>
            <person name="Chen C."/>
            <person name="Wu H."/>
            <person name="Zhao Y."/>
            <person name="Zhang J."/>
            <person name="Li Y."/>
            <person name="Zhou W."/>
            <person name="Zhang B."/>
            <person name="Hu W."/>
            <person name="Eijk M."/>
            <person name="Tang J."/>
            <person name="Witsenboer H."/>
            <person name="Zhao S."/>
            <person name="Li Z."/>
            <person name="Zhang A."/>
            <person name="Wang D."/>
            <person name="Liang C."/>
        </authorList>
    </citation>
    <scope>NUCLEOTIDE SEQUENCE [LARGE SCALE GENOMIC DNA]</scope>
    <source>
        <strain evidence="7">cv. G1812</strain>
    </source>
</reference>
<dbReference type="PANTHER" id="PTHR19338:SF73">
    <property type="entry name" value="DISEASE RESISTANCE PROTEIN RGA2-LIKE"/>
    <property type="match status" value="1"/>
</dbReference>
<evidence type="ECO:0000313" key="7">
    <source>
        <dbReference type="EnsemblPlants" id="TuG1812G0700000475.01.T01.cds321853"/>
    </source>
</evidence>
<dbReference type="Gramene" id="TuG1812G0700000475.01.T01">
    <property type="protein sequence ID" value="TuG1812G0700000475.01.T01.cds321853"/>
    <property type="gene ID" value="TuG1812G0700000475.01"/>
</dbReference>
<evidence type="ECO:0000256" key="3">
    <source>
        <dbReference type="ARBA" id="ARBA00022737"/>
    </source>
</evidence>
<dbReference type="AlphaFoldDB" id="A0A8R7UXD0"/>
<evidence type="ECO:0000259" key="6">
    <source>
        <dbReference type="Pfam" id="PF18052"/>
    </source>
</evidence>
<evidence type="ECO:0000313" key="8">
    <source>
        <dbReference type="Proteomes" id="UP000015106"/>
    </source>
</evidence>
<dbReference type="EnsemblPlants" id="TuG1812G0700000475.01.T01">
    <property type="protein sequence ID" value="TuG1812G0700000475.01.T01.cds321853"/>
    <property type="gene ID" value="TuG1812G0700000475.01"/>
</dbReference>
<keyword evidence="2" id="KW-0433">Leucine-rich repeat</keyword>
<keyword evidence="8" id="KW-1185">Reference proteome</keyword>
<evidence type="ECO:0000256" key="4">
    <source>
        <dbReference type="ARBA" id="ARBA00022741"/>
    </source>
</evidence>
<dbReference type="Proteomes" id="UP000015106">
    <property type="component" value="Chromosome 7"/>
</dbReference>